<keyword evidence="1" id="KW-0732">Signal</keyword>
<dbReference type="Proteomes" id="UP001626550">
    <property type="component" value="Unassembled WGS sequence"/>
</dbReference>
<dbReference type="EMBL" id="JBJKFK010007432">
    <property type="protein sequence ID" value="KAL3307420.1"/>
    <property type="molecule type" value="Genomic_DNA"/>
</dbReference>
<gene>
    <name evidence="2" type="ORF">Ciccas_014065</name>
</gene>
<evidence type="ECO:0000313" key="2">
    <source>
        <dbReference type="EMBL" id="KAL3307420.1"/>
    </source>
</evidence>
<evidence type="ECO:0000256" key="1">
    <source>
        <dbReference type="SAM" id="SignalP"/>
    </source>
</evidence>
<protein>
    <submittedName>
        <fullName evidence="2">Uncharacterized protein</fullName>
    </submittedName>
</protein>
<reference evidence="2 3" key="1">
    <citation type="submission" date="2024-11" db="EMBL/GenBank/DDBJ databases">
        <title>Adaptive evolution of stress response genes in parasites aligns with host niche diversity.</title>
        <authorList>
            <person name="Hahn C."/>
            <person name="Resl P."/>
        </authorList>
    </citation>
    <scope>NUCLEOTIDE SEQUENCE [LARGE SCALE GENOMIC DNA]</scope>
    <source>
        <strain evidence="2">EGGRZ-B1_66</strain>
        <tissue evidence="2">Body</tissue>
    </source>
</reference>
<proteinExistence type="predicted"/>
<organism evidence="2 3">
    <name type="scientific">Cichlidogyrus casuarinus</name>
    <dbReference type="NCBI Taxonomy" id="1844966"/>
    <lineage>
        <taxon>Eukaryota</taxon>
        <taxon>Metazoa</taxon>
        <taxon>Spiralia</taxon>
        <taxon>Lophotrochozoa</taxon>
        <taxon>Platyhelminthes</taxon>
        <taxon>Monogenea</taxon>
        <taxon>Monopisthocotylea</taxon>
        <taxon>Dactylogyridea</taxon>
        <taxon>Ancyrocephalidae</taxon>
        <taxon>Cichlidogyrus</taxon>
    </lineage>
</organism>
<evidence type="ECO:0000313" key="3">
    <source>
        <dbReference type="Proteomes" id="UP001626550"/>
    </source>
</evidence>
<sequence length="131" mass="14739">MLAVLISLAILRTDAEDCLADLSKKNAEIVLGCWAQPPFLDMEEEKNSGALEGVMWSHTRSLLDHCCPSQRVIEKCDHWYQNELDARVSHKISSSILIGYTKISQEVLDTHFLDDHRVVDATDFISLVVSP</sequence>
<feature type="non-terminal residue" evidence="2">
    <location>
        <position position="131"/>
    </location>
</feature>
<accession>A0ABD2PK12</accession>
<feature type="chain" id="PRO_5044801410" evidence="1">
    <location>
        <begin position="16"/>
        <end position="131"/>
    </location>
</feature>
<feature type="signal peptide" evidence="1">
    <location>
        <begin position="1"/>
        <end position="15"/>
    </location>
</feature>
<comment type="caution">
    <text evidence="2">The sequence shown here is derived from an EMBL/GenBank/DDBJ whole genome shotgun (WGS) entry which is preliminary data.</text>
</comment>
<name>A0ABD2PK12_9PLAT</name>
<dbReference type="AlphaFoldDB" id="A0ABD2PK12"/>
<keyword evidence="3" id="KW-1185">Reference proteome</keyword>